<dbReference type="FunFam" id="3.30.565.10:FF:000016">
    <property type="entry name" value="Chemotaxis protein CheA, putative"/>
    <property type="match status" value="1"/>
</dbReference>
<evidence type="ECO:0000256" key="2">
    <source>
        <dbReference type="ARBA" id="ARBA00012438"/>
    </source>
</evidence>
<dbReference type="Gene3D" id="1.10.287.560">
    <property type="entry name" value="Histidine kinase CheA-like, homodimeric domain"/>
    <property type="match status" value="1"/>
</dbReference>
<dbReference type="PROSITE" id="PS50851">
    <property type="entry name" value="CHEW"/>
    <property type="match status" value="1"/>
</dbReference>
<feature type="modified residue" description="Phosphohistidine" evidence="12">
    <location>
        <position position="47"/>
    </location>
</feature>
<dbReference type="PROSITE" id="PS50109">
    <property type="entry name" value="HIS_KIN"/>
    <property type="match status" value="1"/>
</dbReference>
<dbReference type="EMBL" id="FNUY01000003">
    <property type="protein sequence ID" value="SEG05624.1"/>
    <property type="molecule type" value="Genomic_DNA"/>
</dbReference>
<dbReference type="PROSITE" id="PS50894">
    <property type="entry name" value="HPT"/>
    <property type="match status" value="1"/>
</dbReference>
<evidence type="ECO:0000313" key="18">
    <source>
        <dbReference type="Proteomes" id="UP000236743"/>
    </source>
</evidence>
<keyword evidence="6" id="KW-0808">Transferase</keyword>
<dbReference type="CDD" id="cd16916">
    <property type="entry name" value="HATPase_CheA-like"/>
    <property type="match status" value="1"/>
</dbReference>
<dbReference type="SUPFAM" id="SSF47384">
    <property type="entry name" value="Homodimeric domain of signal transducing histidine kinase"/>
    <property type="match status" value="1"/>
</dbReference>
<dbReference type="PRINTS" id="PR00344">
    <property type="entry name" value="BCTRLSENSOR"/>
</dbReference>
<dbReference type="PANTHER" id="PTHR43395">
    <property type="entry name" value="SENSOR HISTIDINE KINASE CHEA"/>
    <property type="match status" value="1"/>
</dbReference>
<dbReference type="Gene3D" id="1.20.120.160">
    <property type="entry name" value="HPT domain"/>
    <property type="match status" value="1"/>
</dbReference>
<evidence type="ECO:0000256" key="1">
    <source>
        <dbReference type="ARBA" id="ARBA00000085"/>
    </source>
</evidence>
<dbReference type="InterPro" id="IPR004105">
    <property type="entry name" value="CheA-like_dim"/>
</dbReference>
<dbReference type="CDD" id="cd00731">
    <property type="entry name" value="CheA_reg"/>
    <property type="match status" value="1"/>
</dbReference>
<accession>A0A1H5X1B3</accession>
<evidence type="ECO:0000259" key="14">
    <source>
        <dbReference type="PROSITE" id="PS50109"/>
    </source>
</evidence>
<dbReference type="InterPro" id="IPR005467">
    <property type="entry name" value="His_kinase_dom"/>
</dbReference>
<dbReference type="SMART" id="SM00387">
    <property type="entry name" value="HATPase_c"/>
    <property type="match status" value="1"/>
</dbReference>
<evidence type="ECO:0000256" key="8">
    <source>
        <dbReference type="ARBA" id="ARBA00022777"/>
    </source>
</evidence>
<gene>
    <name evidence="17" type="ORF">SAMN04488115_10355</name>
</gene>
<dbReference type="Pfam" id="PF01627">
    <property type="entry name" value="Hpt"/>
    <property type="match status" value="1"/>
</dbReference>
<dbReference type="AlphaFoldDB" id="A0A1H5X1B3"/>
<keyword evidence="4" id="KW-0145">Chemotaxis</keyword>
<proteinExistence type="predicted"/>
<evidence type="ECO:0000256" key="7">
    <source>
        <dbReference type="ARBA" id="ARBA00022741"/>
    </source>
</evidence>
<evidence type="ECO:0000256" key="5">
    <source>
        <dbReference type="ARBA" id="ARBA00022553"/>
    </source>
</evidence>
<dbReference type="SMART" id="SM01231">
    <property type="entry name" value="H-kinase_dim"/>
    <property type="match status" value="1"/>
</dbReference>
<protein>
    <recommendedName>
        <fullName evidence="3">Chemotaxis protein CheA</fullName>
        <ecNumber evidence="2">2.7.13.3</ecNumber>
    </recommendedName>
</protein>
<feature type="domain" description="HPt" evidence="16">
    <location>
        <begin position="1"/>
        <end position="104"/>
    </location>
</feature>
<comment type="function">
    <text evidence="11">Involved in the transmission of sensory signals from the chemoreceptors to the flagellar motors. CheA is autophosphorylated; it can transfer its phosphate group to either CheB or CheY.</text>
</comment>
<dbReference type="CDD" id="cd00088">
    <property type="entry name" value="HPT"/>
    <property type="match status" value="1"/>
</dbReference>
<dbReference type="SUPFAM" id="SSF47226">
    <property type="entry name" value="Histidine-containing phosphotransfer domain, HPT domain"/>
    <property type="match status" value="1"/>
</dbReference>
<dbReference type="Gene3D" id="2.30.30.40">
    <property type="entry name" value="SH3 Domains"/>
    <property type="match status" value="1"/>
</dbReference>
<dbReference type="InterPro" id="IPR008207">
    <property type="entry name" value="Sig_transdc_His_kin_Hpt_dom"/>
</dbReference>
<dbReference type="InterPro" id="IPR036890">
    <property type="entry name" value="HATPase_C_sf"/>
</dbReference>
<evidence type="ECO:0000256" key="9">
    <source>
        <dbReference type="ARBA" id="ARBA00022840"/>
    </source>
</evidence>
<dbReference type="SUPFAM" id="SSF55874">
    <property type="entry name" value="ATPase domain of HSP90 chaperone/DNA topoisomerase II/histidine kinase"/>
    <property type="match status" value="1"/>
</dbReference>
<feature type="domain" description="Histidine kinase" evidence="14">
    <location>
        <begin position="426"/>
        <end position="629"/>
    </location>
</feature>
<dbReference type="GO" id="GO:0000155">
    <property type="term" value="F:phosphorelay sensor kinase activity"/>
    <property type="evidence" value="ECO:0007669"/>
    <property type="project" value="InterPro"/>
</dbReference>
<organism evidence="17 18">
    <name type="scientific">Bosea lathyri</name>
    <dbReference type="NCBI Taxonomy" id="1036778"/>
    <lineage>
        <taxon>Bacteria</taxon>
        <taxon>Pseudomonadati</taxon>
        <taxon>Pseudomonadota</taxon>
        <taxon>Alphaproteobacteria</taxon>
        <taxon>Hyphomicrobiales</taxon>
        <taxon>Boseaceae</taxon>
        <taxon>Bosea</taxon>
    </lineage>
</organism>
<evidence type="ECO:0000256" key="13">
    <source>
        <dbReference type="SAM" id="MobiDB-lite"/>
    </source>
</evidence>
<name>A0A1H5X1B3_9HYPH</name>
<dbReference type="GO" id="GO:0005737">
    <property type="term" value="C:cytoplasm"/>
    <property type="evidence" value="ECO:0007669"/>
    <property type="project" value="InterPro"/>
</dbReference>
<dbReference type="RefSeq" id="WP_103871933.1">
    <property type="nucleotide sequence ID" value="NZ_FNUY01000003.1"/>
</dbReference>
<sequence>MDALAELKQTFFQECDELLGALEQKLQALDEGSTDSEDVNAAFRAIHSIKGGAGAFGCTELVAFSHVFEASLDHLRSGRVALEDAPFSLFLRCSDAVADLVNAARNDEPATERPDLLHALEQVGAAPQAAAPVVAAAPAAPAPAAAAPSNDAPPGIAALGNLLAMVEAKTGVSPPSSAASKPAADSGWDDEPAFATPAKSSDKPGRDICLRIMPENDLFRRVIEPRVALASLPAEDIVSVACDFSHVPSLESLDVTDCWMRFTVMLRTELSVEDIYSRFDFTLAAEEFEIEVLGSAPANDDAPALIAVPSAPAPEVSGSVAADLSAILAKLGPAPTAAPQPDIQPEPPRQIAVAAEAPAAPRPAPRPPANEAAAARQRQAVSVRVDLDRIDKLMNLVGEIVITQSMLVECVRSLPYDVHAKTAEGILTLSRQTRELQDHVMAVRAQPVKAVFQRMPRLVRELAQTLGKEVRLVLEGENTEVDKTIIEELADPLTHMIRNSMDHGVETPEDRIAAGKSPEGTIKLVAEHRAGRIVISVTDDGRGIGRDRLLAKARSRGLVGQDEKLAPEEIDQLIFAAGLSTAEVISDVSGRGVGMDVVRRNVESLGGRISVDSEPGRGCKFTLALPLTLAVLEGMVIRCGDERYVIPIASVIETQHLASTPIEHLTFGQEVLRWRGEVTPMYRLGAVMGSSGTPNENIIIIAETERGDNVGIAVDEIVGQQQVVVKSLEGNYGTVNGASAATILGDGLVALILDVDSMLRLAASGGRLPVPALKMAG</sequence>
<evidence type="ECO:0000256" key="3">
    <source>
        <dbReference type="ARBA" id="ARBA00021495"/>
    </source>
</evidence>
<dbReference type="SUPFAM" id="SSF50341">
    <property type="entry name" value="CheW-like"/>
    <property type="match status" value="1"/>
</dbReference>
<keyword evidence="9" id="KW-0067">ATP-binding</keyword>
<feature type="compositionally biased region" description="Low complexity" evidence="13">
    <location>
        <begin position="173"/>
        <end position="184"/>
    </location>
</feature>
<dbReference type="Pfam" id="PF01584">
    <property type="entry name" value="CheW"/>
    <property type="match status" value="1"/>
</dbReference>
<dbReference type="InterPro" id="IPR036641">
    <property type="entry name" value="HPT_dom_sf"/>
</dbReference>
<dbReference type="GO" id="GO:0005524">
    <property type="term" value="F:ATP binding"/>
    <property type="evidence" value="ECO:0007669"/>
    <property type="project" value="UniProtKB-KW"/>
</dbReference>
<dbReference type="InterPro" id="IPR003594">
    <property type="entry name" value="HATPase_dom"/>
</dbReference>
<keyword evidence="10" id="KW-0902">Two-component regulatory system</keyword>
<evidence type="ECO:0000256" key="11">
    <source>
        <dbReference type="ARBA" id="ARBA00035100"/>
    </source>
</evidence>
<dbReference type="SMART" id="SM00260">
    <property type="entry name" value="CheW"/>
    <property type="match status" value="1"/>
</dbReference>
<evidence type="ECO:0000256" key="12">
    <source>
        <dbReference type="PROSITE-ProRule" id="PRU00110"/>
    </source>
</evidence>
<dbReference type="Pfam" id="PF02895">
    <property type="entry name" value="H-kinase_dim"/>
    <property type="match status" value="1"/>
</dbReference>
<evidence type="ECO:0000256" key="4">
    <source>
        <dbReference type="ARBA" id="ARBA00022500"/>
    </source>
</evidence>
<dbReference type="GO" id="GO:0006935">
    <property type="term" value="P:chemotaxis"/>
    <property type="evidence" value="ECO:0007669"/>
    <property type="project" value="UniProtKB-KW"/>
</dbReference>
<evidence type="ECO:0000256" key="6">
    <source>
        <dbReference type="ARBA" id="ARBA00022679"/>
    </source>
</evidence>
<dbReference type="Proteomes" id="UP000236743">
    <property type="component" value="Unassembled WGS sequence"/>
</dbReference>
<dbReference type="EC" id="2.7.13.3" evidence="2"/>
<feature type="domain" description="CheW-like" evidence="15">
    <location>
        <begin position="631"/>
        <end position="764"/>
    </location>
</feature>
<dbReference type="PANTHER" id="PTHR43395:SF10">
    <property type="entry name" value="CHEMOTAXIS PROTEIN CHEA"/>
    <property type="match status" value="1"/>
</dbReference>
<evidence type="ECO:0000259" key="15">
    <source>
        <dbReference type="PROSITE" id="PS50851"/>
    </source>
</evidence>
<keyword evidence="8 17" id="KW-0418">Kinase</keyword>
<dbReference type="Gene3D" id="3.30.565.10">
    <property type="entry name" value="Histidine kinase-like ATPase, C-terminal domain"/>
    <property type="match status" value="1"/>
</dbReference>
<evidence type="ECO:0000256" key="10">
    <source>
        <dbReference type="ARBA" id="ARBA00023012"/>
    </source>
</evidence>
<dbReference type="InterPro" id="IPR004358">
    <property type="entry name" value="Sig_transdc_His_kin-like_C"/>
</dbReference>
<comment type="catalytic activity">
    <reaction evidence="1">
        <text>ATP + protein L-histidine = ADP + protein N-phospho-L-histidine.</text>
        <dbReference type="EC" id="2.7.13.3"/>
    </reaction>
</comment>
<keyword evidence="18" id="KW-1185">Reference proteome</keyword>
<dbReference type="InterPro" id="IPR036097">
    <property type="entry name" value="HisK_dim/P_sf"/>
</dbReference>
<dbReference type="InterPro" id="IPR002545">
    <property type="entry name" value="CheW-lke_dom"/>
</dbReference>
<evidence type="ECO:0000259" key="16">
    <source>
        <dbReference type="PROSITE" id="PS50894"/>
    </source>
</evidence>
<dbReference type="InterPro" id="IPR037006">
    <property type="entry name" value="CheA-like_homodim_sf"/>
</dbReference>
<dbReference type="SMART" id="SM00073">
    <property type="entry name" value="HPT"/>
    <property type="match status" value="1"/>
</dbReference>
<dbReference type="Pfam" id="PF02518">
    <property type="entry name" value="HATPase_c"/>
    <property type="match status" value="1"/>
</dbReference>
<evidence type="ECO:0000313" key="17">
    <source>
        <dbReference type="EMBL" id="SEG05624.1"/>
    </source>
</evidence>
<dbReference type="InterPro" id="IPR051315">
    <property type="entry name" value="Bact_Chemotaxis_CheA"/>
</dbReference>
<feature type="region of interest" description="Disordered" evidence="13">
    <location>
        <begin position="173"/>
        <end position="201"/>
    </location>
</feature>
<reference evidence="17 18" key="1">
    <citation type="submission" date="2016-10" db="EMBL/GenBank/DDBJ databases">
        <authorList>
            <person name="de Groot N.N."/>
        </authorList>
    </citation>
    <scope>NUCLEOTIDE SEQUENCE [LARGE SCALE GENOMIC DNA]</scope>
    <source>
        <strain evidence="17 18">DSM 26656</strain>
    </source>
</reference>
<feature type="region of interest" description="Disordered" evidence="13">
    <location>
        <begin position="356"/>
        <end position="375"/>
    </location>
</feature>
<dbReference type="InterPro" id="IPR036061">
    <property type="entry name" value="CheW-like_dom_sf"/>
</dbReference>
<keyword evidence="5 12" id="KW-0597">Phosphoprotein</keyword>
<keyword evidence="7" id="KW-0547">Nucleotide-binding</keyword>
<dbReference type="OrthoDB" id="9803176at2"/>